<accession>A0A485CYC4</accession>
<dbReference type="InterPro" id="IPR036259">
    <property type="entry name" value="MFS_trans_sf"/>
</dbReference>
<keyword evidence="1" id="KW-0472">Membrane</keyword>
<keyword evidence="1" id="KW-0812">Transmembrane</keyword>
<protein>
    <submittedName>
        <fullName evidence="2">4-hydroxybenzoate transporter PcaK</fullName>
    </submittedName>
</protein>
<dbReference type="SUPFAM" id="SSF103473">
    <property type="entry name" value="MFS general substrate transporter"/>
    <property type="match status" value="1"/>
</dbReference>
<dbReference type="EMBL" id="CAADJD010000032">
    <property type="protein sequence ID" value="VFS89859.1"/>
    <property type="molecule type" value="Genomic_DNA"/>
</dbReference>
<reference evidence="2 3" key="1">
    <citation type="submission" date="2019-03" db="EMBL/GenBank/DDBJ databases">
        <authorList>
            <consortium name="Pathogen Informatics"/>
        </authorList>
    </citation>
    <scope>NUCLEOTIDE SEQUENCE [LARGE SCALE GENOMIC DNA]</scope>
    <source>
        <strain evidence="2 3">NCTC12993</strain>
    </source>
</reference>
<organism evidence="2 3">
    <name type="scientific">Kluyvera cryocrescens</name>
    <name type="common">Kluyvera citrophila</name>
    <dbReference type="NCBI Taxonomy" id="580"/>
    <lineage>
        <taxon>Bacteria</taxon>
        <taxon>Pseudomonadati</taxon>
        <taxon>Pseudomonadota</taxon>
        <taxon>Gammaproteobacteria</taxon>
        <taxon>Enterobacterales</taxon>
        <taxon>Enterobacteriaceae</taxon>
        <taxon>Kluyvera</taxon>
    </lineage>
</organism>
<dbReference type="AlphaFoldDB" id="A0A485CYC4"/>
<keyword evidence="3" id="KW-1185">Reference proteome</keyword>
<proteinExistence type="predicted"/>
<feature type="transmembrane region" description="Helical" evidence="1">
    <location>
        <begin position="27"/>
        <end position="48"/>
    </location>
</feature>
<evidence type="ECO:0000313" key="3">
    <source>
        <dbReference type="Proteomes" id="UP000401081"/>
    </source>
</evidence>
<keyword evidence="1" id="KW-1133">Transmembrane helix</keyword>
<evidence type="ECO:0000256" key="1">
    <source>
        <dbReference type="SAM" id="Phobius"/>
    </source>
</evidence>
<gene>
    <name evidence="2" type="primary">pcaK_4</name>
    <name evidence="2" type="ORF">NCTC12993_07329</name>
</gene>
<sequence>MSENVSFILPQQPINSSAMRIVLSRDYLFGSLMLWLVYFMGLFLVYILGSWLPTLVKEIGLTVSQAAIMTALYQAGGHRRFTVCRLADG</sequence>
<evidence type="ECO:0000313" key="2">
    <source>
        <dbReference type="EMBL" id="VFS89859.1"/>
    </source>
</evidence>
<dbReference type="Proteomes" id="UP000401081">
    <property type="component" value="Unassembled WGS sequence"/>
</dbReference>
<name>A0A485CYC4_KLUCR</name>